<gene>
    <name evidence="1" type="ORF">ACFSL2_01330</name>
</gene>
<evidence type="ECO:0000313" key="1">
    <source>
        <dbReference type="EMBL" id="MFD2024147.1"/>
    </source>
</evidence>
<sequence>MFEVLTLLRDLNAIRPIQWDIAESDSGREHLVVRIPIDTDDRKVITDLRALLGVDGDSSTHIPHDG</sequence>
<dbReference type="Proteomes" id="UP001597338">
    <property type="component" value="Unassembled WGS sequence"/>
</dbReference>
<dbReference type="EMBL" id="JBHUHF010000001">
    <property type="protein sequence ID" value="MFD2024147.1"/>
    <property type="molecule type" value="Genomic_DNA"/>
</dbReference>
<comment type="caution">
    <text evidence="1">The sequence shown here is derived from an EMBL/GenBank/DDBJ whole genome shotgun (WGS) entry which is preliminary data.</text>
</comment>
<protein>
    <recommendedName>
        <fullName evidence="3">ACT domain-containing protein</fullName>
    </recommendedName>
</protein>
<evidence type="ECO:0008006" key="3">
    <source>
        <dbReference type="Google" id="ProtNLM"/>
    </source>
</evidence>
<evidence type="ECO:0000313" key="2">
    <source>
        <dbReference type="Proteomes" id="UP001597338"/>
    </source>
</evidence>
<accession>A0ABW4V691</accession>
<organism evidence="1 2">
    <name type="scientific">Promicromonospora aerolata</name>
    <dbReference type="NCBI Taxonomy" id="195749"/>
    <lineage>
        <taxon>Bacteria</taxon>
        <taxon>Bacillati</taxon>
        <taxon>Actinomycetota</taxon>
        <taxon>Actinomycetes</taxon>
        <taxon>Micrococcales</taxon>
        <taxon>Promicromonosporaceae</taxon>
        <taxon>Promicromonospora</taxon>
    </lineage>
</organism>
<keyword evidence="2" id="KW-1185">Reference proteome</keyword>
<reference evidence="2" key="1">
    <citation type="journal article" date="2019" name="Int. J. Syst. Evol. Microbiol.">
        <title>The Global Catalogue of Microorganisms (GCM) 10K type strain sequencing project: providing services to taxonomists for standard genome sequencing and annotation.</title>
        <authorList>
            <consortium name="The Broad Institute Genomics Platform"/>
            <consortium name="The Broad Institute Genome Sequencing Center for Infectious Disease"/>
            <person name="Wu L."/>
            <person name="Ma J."/>
        </authorList>
    </citation>
    <scope>NUCLEOTIDE SEQUENCE [LARGE SCALE GENOMIC DNA]</scope>
    <source>
        <strain evidence="2">CCM 7043</strain>
    </source>
</reference>
<dbReference type="RefSeq" id="WP_377183906.1">
    <property type="nucleotide sequence ID" value="NZ_JBHUHF010000001.1"/>
</dbReference>
<name>A0ABW4V691_9MICO</name>
<proteinExistence type="predicted"/>